<dbReference type="EMBL" id="JAUSZI010000002">
    <property type="protein sequence ID" value="MDQ1028243.1"/>
    <property type="molecule type" value="Genomic_DNA"/>
</dbReference>
<dbReference type="PROSITE" id="PS50943">
    <property type="entry name" value="HTH_CROC1"/>
    <property type="match status" value="1"/>
</dbReference>
<gene>
    <name evidence="3" type="ORF">QF035_005825</name>
</gene>
<protein>
    <submittedName>
        <fullName evidence="3">Transcriptional regulator with XRE-family HTH domain</fullName>
    </submittedName>
</protein>
<dbReference type="PANTHER" id="PTHR35010:SF2">
    <property type="entry name" value="BLL4672 PROTEIN"/>
    <property type="match status" value="1"/>
</dbReference>
<accession>A0ABU0SXE9</accession>
<dbReference type="Pfam" id="PF13560">
    <property type="entry name" value="HTH_31"/>
    <property type="match status" value="1"/>
</dbReference>
<dbReference type="InterPro" id="IPR001387">
    <property type="entry name" value="Cro/C1-type_HTH"/>
</dbReference>
<dbReference type="Gene3D" id="3.30.450.180">
    <property type="match status" value="1"/>
</dbReference>
<sequence length="329" mass="36184">MAGKNDPYGVNRDMRGDFRAEIREFLGTRRARVTPEQAGLPAYGGDRRRVTGLRREEVALLAGISSEYYTRLERGNATGVSESVIDGIAQALQLDEAERIHLLDLLRGAGPTRPPRRRPAQQRVRPAVQRVLDSMTGTPAFVLSGRLDVLAANALGRALFSPLYAALAAPVDSAAPADPARPPNNARFVFLDPHATEFFRDWDEVANDTVAMLRAEAGRDAYDRRLTDLIGELSTRSEEFRRRWAAHNVRIHTTGAKRLHHPIVGDLDLPFETFPLGADPTQFLLTYTAEPASRSQEALNLLASWSATTNDDIAGPEATDAPESAEPRD</sequence>
<evidence type="ECO:0000313" key="3">
    <source>
        <dbReference type="EMBL" id="MDQ1028243.1"/>
    </source>
</evidence>
<dbReference type="Gene3D" id="1.10.260.40">
    <property type="entry name" value="lambda repressor-like DNA-binding domains"/>
    <property type="match status" value="1"/>
</dbReference>
<feature type="region of interest" description="Disordered" evidence="1">
    <location>
        <begin position="310"/>
        <end position="329"/>
    </location>
</feature>
<name>A0ABU0SXE9_9ACTN</name>
<dbReference type="InterPro" id="IPR010982">
    <property type="entry name" value="Lambda_DNA-bd_dom_sf"/>
</dbReference>
<dbReference type="InterPro" id="IPR041413">
    <property type="entry name" value="MLTR_LBD"/>
</dbReference>
<comment type="caution">
    <text evidence="3">The sequence shown here is derived from an EMBL/GenBank/DDBJ whole genome shotgun (WGS) entry which is preliminary data.</text>
</comment>
<dbReference type="SUPFAM" id="SSF47413">
    <property type="entry name" value="lambda repressor-like DNA-binding domains"/>
    <property type="match status" value="1"/>
</dbReference>
<reference evidence="3 4" key="1">
    <citation type="submission" date="2023-07" db="EMBL/GenBank/DDBJ databases">
        <title>Comparative genomics of wheat-associated soil bacteria to identify genetic determinants of phenazine resistance.</title>
        <authorList>
            <person name="Mouncey N."/>
        </authorList>
    </citation>
    <scope>NUCLEOTIDE SEQUENCE [LARGE SCALE GENOMIC DNA]</scope>
    <source>
        <strain evidence="3 4">V2I4</strain>
    </source>
</reference>
<keyword evidence="4" id="KW-1185">Reference proteome</keyword>
<evidence type="ECO:0000313" key="4">
    <source>
        <dbReference type="Proteomes" id="UP001230328"/>
    </source>
</evidence>
<dbReference type="Pfam" id="PF17765">
    <property type="entry name" value="MLTR_LBD"/>
    <property type="match status" value="1"/>
</dbReference>
<evidence type="ECO:0000259" key="2">
    <source>
        <dbReference type="PROSITE" id="PS50943"/>
    </source>
</evidence>
<dbReference type="PANTHER" id="PTHR35010">
    <property type="entry name" value="BLL4672 PROTEIN-RELATED"/>
    <property type="match status" value="1"/>
</dbReference>
<dbReference type="Proteomes" id="UP001230328">
    <property type="component" value="Unassembled WGS sequence"/>
</dbReference>
<dbReference type="CDD" id="cd00093">
    <property type="entry name" value="HTH_XRE"/>
    <property type="match status" value="1"/>
</dbReference>
<proteinExistence type="predicted"/>
<organism evidence="3 4">
    <name type="scientific">Streptomyces umbrinus</name>
    <dbReference type="NCBI Taxonomy" id="67370"/>
    <lineage>
        <taxon>Bacteria</taxon>
        <taxon>Bacillati</taxon>
        <taxon>Actinomycetota</taxon>
        <taxon>Actinomycetes</taxon>
        <taxon>Kitasatosporales</taxon>
        <taxon>Streptomycetaceae</taxon>
        <taxon>Streptomyces</taxon>
        <taxon>Streptomyces phaeochromogenes group</taxon>
    </lineage>
</organism>
<feature type="domain" description="HTH cro/C1-type" evidence="2">
    <location>
        <begin position="52"/>
        <end position="99"/>
    </location>
</feature>
<dbReference type="SMART" id="SM00530">
    <property type="entry name" value="HTH_XRE"/>
    <property type="match status" value="1"/>
</dbReference>
<evidence type="ECO:0000256" key="1">
    <source>
        <dbReference type="SAM" id="MobiDB-lite"/>
    </source>
</evidence>